<proteinExistence type="predicted"/>
<dbReference type="AlphaFoldDB" id="A0A552V1N8"/>
<evidence type="ECO:0000256" key="5">
    <source>
        <dbReference type="SAM" id="Phobius"/>
    </source>
</evidence>
<evidence type="ECO:0000256" key="4">
    <source>
        <dbReference type="ARBA" id="ARBA00023136"/>
    </source>
</evidence>
<name>A0A552V1N8_9FLAO</name>
<feature type="transmembrane region" description="Helical" evidence="5">
    <location>
        <begin position="160"/>
        <end position="186"/>
    </location>
</feature>
<dbReference type="OrthoDB" id="9811562at2"/>
<gene>
    <name evidence="6" type="ORF">FMM05_11260</name>
</gene>
<accession>A0A552V1N8</accession>
<dbReference type="RefSeq" id="WP_143373483.1">
    <property type="nucleotide sequence ID" value="NZ_VJVZ01000006.1"/>
</dbReference>
<feature type="transmembrane region" description="Helical" evidence="5">
    <location>
        <begin position="103"/>
        <end position="120"/>
    </location>
</feature>
<dbReference type="GO" id="GO:0016765">
    <property type="term" value="F:transferase activity, transferring alkyl or aryl (other than methyl) groups"/>
    <property type="evidence" value="ECO:0007669"/>
    <property type="project" value="InterPro"/>
</dbReference>
<evidence type="ECO:0000256" key="1">
    <source>
        <dbReference type="ARBA" id="ARBA00004141"/>
    </source>
</evidence>
<feature type="transmembrane region" description="Helical" evidence="5">
    <location>
        <begin position="215"/>
        <end position="232"/>
    </location>
</feature>
<feature type="transmembrane region" description="Helical" evidence="5">
    <location>
        <begin position="39"/>
        <end position="58"/>
    </location>
</feature>
<keyword evidence="6" id="KW-0808">Transferase</keyword>
<feature type="transmembrane region" description="Helical" evidence="5">
    <location>
        <begin position="79"/>
        <end position="97"/>
    </location>
</feature>
<comment type="caution">
    <text evidence="6">The sequence shown here is derived from an EMBL/GenBank/DDBJ whole genome shotgun (WGS) entry which is preliminary data.</text>
</comment>
<dbReference type="NCBIfam" id="NF009512">
    <property type="entry name" value="PRK12872.1-1"/>
    <property type="match status" value="1"/>
</dbReference>
<feature type="transmembrane region" description="Helical" evidence="5">
    <location>
        <begin position="132"/>
        <end position="154"/>
    </location>
</feature>
<keyword evidence="4 5" id="KW-0472">Membrane</keyword>
<keyword evidence="2 5" id="KW-0812">Transmembrane</keyword>
<reference evidence="6 7" key="1">
    <citation type="submission" date="2019-07" db="EMBL/GenBank/DDBJ databases">
        <title>Flavobacterium sp. nov., isolated from glacier ice.</title>
        <authorList>
            <person name="Liu Q."/>
            <person name="Xin Y.-H."/>
        </authorList>
    </citation>
    <scope>NUCLEOTIDE SEQUENCE [LARGE SCALE GENOMIC DNA]</scope>
    <source>
        <strain evidence="6 7">ZT4R6</strain>
    </source>
</reference>
<evidence type="ECO:0000256" key="3">
    <source>
        <dbReference type="ARBA" id="ARBA00022989"/>
    </source>
</evidence>
<dbReference type="Pfam" id="PF01040">
    <property type="entry name" value="UbiA"/>
    <property type="match status" value="1"/>
</dbReference>
<keyword evidence="3 5" id="KW-1133">Transmembrane helix</keyword>
<dbReference type="Proteomes" id="UP000320643">
    <property type="component" value="Unassembled WGS sequence"/>
</dbReference>
<protein>
    <submittedName>
        <fullName evidence="6">Prenyltransferase</fullName>
    </submittedName>
</protein>
<evidence type="ECO:0000256" key="2">
    <source>
        <dbReference type="ARBA" id="ARBA00022692"/>
    </source>
</evidence>
<dbReference type="InterPro" id="IPR000537">
    <property type="entry name" value="UbiA_prenyltransferase"/>
</dbReference>
<evidence type="ECO:0000313" key="6">
    <source>
        <dbReference type="EMBL" id="TRW24403.1"/>
    </source>
</evidence>
<organism evidence="6 7">
    <name type="scientific">Flavobacterium zepuense</name>
    <dbReference type="NCBI Taxonomy" id="2593302"/>
    <lineage>
        <taxon>Bacteria</taxon>
        <taxon>Pseudomonadati</taxon>
        <taxon>Bacteroidota</taxon>
        <taxon>Flavobacteriia</taxon>
        <taxon>Flavobacteriales</taxon>
        <taxon>Flavobacteriaceae</taxon>
        <taxon>Flavobacterium</taxon>
    </lineage>
</organism>
<comment type="subcellular location">
    <subcellularLocation>
        <location evidence="1">Membrane</location>
        <topology evidence="1">Multi-pass membrane protein</topology>
    </subcellularLocation>
</comment>
<feature type="transmembrane region" description="Helical" evidence="5">
    <location>
        <begin position="238"/>
        <end position="262"/>
    </location>
</feature>
<feature type="transmembrane region" description="Helical" evidence="5">
    <location>
        <begin position="274"/>
        <end position="294"/>
    </location>
</feature>
<dbReference type="EMBL" id="VJVZ01000006">
    <property type="protein sequence ID" value="TRW24403.1"/>
    <property type="molecule type" value="Genomic_DNA"/>
</dbReference>
<evidence type="ECO:0000313" key="7">
    <source>
        <dbReference type="Proteomes" id="UP000320643"/>
    </source>
</evidence>
<dbReference type="GO" id="GO:0016020">
    <property type="term" value="C:membrane"/>
    <property type="evidence" value="ECO:0007669"/>
    <property type="project" value="UniProtKB-SubCell"/>
</dbReference>
<sequence length="300" mass="33326">MKFLKLIGFPNLLLLAFGMFVFKYGFLDHQENLQLAINNLQYALMVLACVLIAAGGFFMNNIFGFGKDEHPEITEAKGYNFYAAFTVVGIGLGYYIADFVGKPFFTGVFIIGAALFYIYATSLKATIIVSNIIIAAVIALPILTIGVFTLYPILNNDNHIQIATIFDVLLDYAIFTFVIGLILTFVNDLANIDADYNNGVTTLPIVLGRARTMKIVIGLTIIPIALLLYYTQSYIIDLTFALGFGLLFILGPLVYFLIKLWSAVNEKEFRHLEVVLKLILLFTAVSLSVITFNINYNVKG</sequence>
<keyword evidence="7" id="KW-1185">Reference proteome</keyword>
<feature type="transmembrane region" description="Helical" evidence="5">
    <location>
        <begin position="7"/>
        <end position="27"/>
    </location>
</feature>